<dbReference type="Proteomes" id="UP001202328">
    <property type="component" value="Unassembled WGS sequence"/>
</dbReference>
<comment type="caution">
    <text evidence="1">The sequence shown here is derived from an EMBL/GenBank/DDBJ whole genome shotgun (WGS) entry which is preliminary data.</text>
</comment>
<proteinExistence type="predicted"/>
<keyword evidence="2" id="KW-1185">Reference proteome</keyword>
<name>A0AAD4SD76_9MAGN</name>
<reference evidence="1" key="1">
    <citation type="submission" date="2022-04" db="EMBL/GenBank/DDBJ databases">
        <title>A functionally conserved STORR gene fusion in Papaver species that diverged 16.8 million years ago.</title>
        <authorList>
            <person name="Catania T."/>
        </authorList>
    </citation>
    <scope>NUCLEOTIDE SEQUENCE</scope>
    <source>
        <strain evidence="1">S-188037</strain>
    </source>
</reference>
<accession>A0AAD4SD76</accession>
<evidence type="ECO:0000313" key="1">
    <source>
        <dbReference type="EMBL" id="KAI3891124.1"/>
    </source>
</evidence>
<organism evidence="1 2">
    <name type="scientific">Papaver atlanticum</name>
    <dbReference type="NCBI Taxonomy" id="357466"/>
    <lineage>
        <taxon>Eukaryota</taxon>
        <taxon>Viridiplantae</taxon>
        <taxon>Streptophyta</taxon>
        <taxon>Embryophyta</taxon>
        <taxon>Tracheophyta</taxon>
        <taxon>Spermatophyta</taxon>
        <taxon>Magnoliopsida</taxon>
        <taxon>Ranunculales</taxon>
        <taxon>Papaveraceae</taxon>
        <taxon>Papaveroideae</taxon>
        <taxon>Papaver</taxon>
    </lineage>
</organism>
<protein>
    <submittedName>
        <fullName evidence="1">Uncharacterized protein</fullName>
    </submittedName>
</protein>
<dbReference type="AlphaFoldDB" id="A0AAD4SD76"/>
<gene>
    <name evidence="1" type="ORF">MKW98_007429</name>
</gene>
<dbReference type="EMBL" id="JAJJMB010012081">
    <property type="protein sequence ID" value="KAI3891124.1"/>
    <property type="molecule type" value="Genomic_DNA"/>
</dbReference>
<evidence type="ECO:0000313" key="2">
    <source>
        <dbReference type="Proteomes" id="UP001202328"/>
    </source>
</evidence>
<sequence>MYSFPWEVGGGSITLMLEHDDISSLNHIPDRFLVLGRLWWDETIPMAVIGLHYQGHTTTCL</sequence>